<reference evidence="2" key="1">
    <citation type="journal article" date="2019" name="Int. J. Syst. Evol. Microbiol.">
        <title>The Global Catalogue of Microorganisms (GCM) 10K type strain sequencing project: providing services to taxonomists for standard genome sequencing and annotation.</title>
        <authorList>
            <consortium name="The Broad Institute Genomics Platform"/>
            <consortium name="The Broad Institute Genome Sequencing Center for Infectious Disease"/>
            <person name="Wu L."/>
            <person name="Ma J."/>
        </authorList>
    </citation>
    <scope>NUCLEOTIDE SEQUENCE [LARGE SCALE GENOMIC DNA]</scope>
    <source>
        <strain evidence="2">CGMCC 4.1437</strain>
    </source>
</reference>
<accession>A0ABW0WVZ6</accession>
<sequence>MRRGRDDLLLALQLLLVVECAPRGYGGDHLAFCRRMLAEAVARLRALG</sequence>
<dbReference type="Proteomes" id="UP001595975">
    <property type="component" value="Unassembled WGS sequence"/>
</dbReference>
<name>A0ABW0WVZ6_9ACTN</name>
<gene>
    <name evidence="1" type="ORF">ACFP3U_01760</name>
</gene>
<protein>
    <submittedName>
        <fullName evidence="1">Uncharacterized protein</fullName>
    </submittedName>
</protein>
<organism evidence="1 2">
    <name type="scientific">Kitasatospora misakiensis</name>
    <dbReference type="NCBI Taxonomy" id="67330"/>
    <lineage>
        <taxon>Bacteria</taxon>
        <taxon>Bacillati</taxon>
        <taxon>Actinomycetota</taxon>
        <taxon>Actinomycetes</taxon>
        <taxon>Kitasatosporales</taxon>
        <taxon>Streptomycetaceae</taxon>
        <taxon>Kitasatospora</taxon>
    </lineage>
</organism>
<evidence type="ECO:0000313" key="2">
    <source>
        <dbReference type="Proteomes" id="UP001595975"/>
    </source>
</evidence>
<comment type="caution">
    <text evidence="1">The sequence shown here is derived from an EMBL/GenBank/DDBJ whole genome shotgun (WGS) entry which is preliminary data.</text>
</comment>
<proteinExistence type="predicted"/>
<evidence type="ECO:0000313" key="1">
    <source>
        <dbReference type="EMBL" id="MFC5661703.1"/>
    </source>
</evidence>
<dbReference type="EMBL" id="JBHSOF010000001">
    <property type="protein sequence ID" value="MFC5661703.1"/>
    <property type="molecule type" value="Genomic_DNA"/>
</dbReference>
<keyword evidence="2" id="KW-1185">Reference proteome</keyword>
<dbReference type="RefSeq" id="WP_380223265.1">
    <property type="nucleotide sequence ID" value="NZ_JBHSOF010000001.1"/>
</dbReference>